<dbReference type="AlphaFoldDB" id="A0A2A9D1K4"/>
<evidence type="ECO:0000313" key="2">
    <source>
        <dbReference type="EMBL" id="PFG20135.1"/>
    </source>
</evidence>
<gene>
    <name evidence="2" type="ORF">ATL40_1722</name>
</gene>
<feature type="transmembrane region" description="Helical" evidence="1">
    <location>
        <begin position="452"/>
        <end position="481"/>
    </location>
</feature>
<sequence>MEPMSGAALRALTAKARRGHGGAGLGSLVGDAYTYLLTAVVAVAMAVSGAGVLGAELDTTTPEASAGVAWLWWVGSLAALGLLLGLLARLGPVGVGAPGALWWLTTPADRPGLLRPVLAGWLAATGVIGAVIGAAVAALVGAPLGTVGVAALGGAGAGVALAAAAALSQVLPGNHAIRGRRLALVGDLLTAFAVIAWIALTETGTIPPATPAVATAAALVILGVVLAVAAAARLGGISGIDLRERGARTGRASFAIVSLDLRELGRVLTDTGRDSRRRLARLGGVRGPVTAMVAADWLLLTRSPRQLAMLATSLGIPFAMEVAGGSLPLVLGGLVVGAYLAATAVGVGARAAEDAPALDRALGMSARATRAARLVLPSAVLLVWVLVTIVLRDSLGSGAVIGAATTGLGVTLIVWLPMAVLLAIGLAAAAVKAAYRKPPDWGGQLVVAPGGIAYPPGVITSLTLGPVLNLVATLPALVAFAVGPQPVLLLAQLIVSGILVAVAAHVGSLKK</sequence>
<dbReference type="Pfam" id="PF19814">
    <property type="entry name" value="DUF6297"/>
    <property type="match status" value="1"/>
</dbReference>
<feature type="transmembrane region" description="Helical" evidence="1">
    <location>
        <begin position="212"/>
        <end position="235"/>
    </location>
</feature>
<feature type="transmembrane region" description="Helical" evidence="1">
    <location>
        <begin position="147"/>
        <end position="170"/>
    </location>
</feature>
<accession>A0A2A9D1K4</accession>
<feature type="transmembrane region" description="Helical" evidence="1">
    <location>
        <begin position="412"/>
        <end position="431"/>
    </location>
</feature>
<keyword evidence="3" id="KW-1185">Reference proteome</keyword>
<proteinExistence type="predicted"/>
<keyword evidence="1" id="KW-0812">Transmembrane</keyword>
<dbReference type="EMBL" id="PDJD01000001">
    <property type="protein sequence ID" value="PFG20135.1"/>
    <property type="molecule type" value="Genomic_DNA"/>
</dbReference>
<feature type="transmembrane region" description="Helical" evidence="1">
    <location>
        <begin position="35"/>
        <end position="55"/>
    </location>
</feature>
<comment type="caution">
    <text evidence="2">The sequence shown here is derived from an EMBL/GenBank/DDBJ whole genome shotgun (WGS) entry which is preliminary data.</text>
</comment>
<keyword evidence="1" id="KW-0472">Membrane</keyword>
<keyword evidence="1" id="KW-1133">Transmembrane helix</keyword>
<feature type="transmembrane region" description="Helical" evidence="1">
    <location>
        <begin position="330"/>
        <end position="351"/>
    </location>
</feature>
<feature type="transmembrane region" description="Helical" evidence="1">
    <location>
        <begin position="67"/>
        <end position="88"/>
    </location>
</feature>
<evidence type="ECO:0000313" key="3">
    <source>
        <dbReference type="Proteomes" id="UP000224915"/>
    </source>
</evidence>
<evidence type="ECO:0000256" key="1">
    <source>
        <dbReference type="SAM" id="Phobius"/>
    </source>
</evidence>
<feature type="transmembrane region" description="Helical" evidence="1">
    <location>
        <begin position="182"/>
        <end position="200"/>
    </location>
</feature>
<feature type="transmembrane region" description="Helical" evidence="1">
    <location>
        <begin position="371"/>
        <end position="392"/>
    </location>
</feature>
<feature type="transmembrane region" description="Helical" evidence="1">
    <location>
        <begin position="487"/>
        <end position="507"/>
    </location>
</feature>
<dbReference type="InterPro" id="IPR046264">
    <property type="entry name" value="DUF6297"/>
</dbReference>
<evidence type="ECO:0008006" key="4">
    <source>
        <dbReference type="Google" id="ProtNLM"/>
    </source>
</evidence>
<organism evidence="2 3">
    <name type="scientific">Serinibacter salmoneus</name>
    <dbReference type="NCBI Taxonomy" id="556530"/>
    <lineage>
        <taxon>Bacteria</taxon>
        <taxon>Bacillati</taxon>
        <taxon>Actinomycetota</taxon>
        <taxon>Actinomycetes</taxon>
        <taxon>Micrococcales</taxon>
        <taxon>Beutenbergiaceae</taxon>
        <taxon>Serinibacter</taxon>
    </lineage>
</organism>
<reference evidence="2 3" key="1">
    <citation type="submission" date="2017-10" db="EMBL/GenBank/DDBJ databases">
        <title>Sequencing the genomes of 1000 actinobacteria strains.</title>
        <authorList>
            <person name="Klenk H.-P."/>
        </authorList>
    </citation>
    <scope>NUCLEOTIDE SEQUENCE [LARGE SCALE GENOMIC DNA]</scope>
    <source>
        <strain evidence="2 3">DSM 21801</strain>
    </source>
</reference>
<name>A0A2A9D1K4_9MICO</name>
<protein>
    <recommendedName>
        <fullName evidence="4">ABC-2 type transport system permease protein</fullName>
    </recommendedName>
</protein>
<dbReference type="Proteomes" id="UP000224915">
    <property type="component" value="Unassembled WGS sequence"/>
</dbReference>
<feature type="transmembrane region" description="Helical" evidence="1">
    <location>
        <begin position="118"/>
        <end position="141"/>
    </location>
</feature>